<dbReference type="EMBL" id="JAEOAH010000001">
    <property type="protein sequence ID" value="MBK3493405.1"/>
    <property type="molecule type" value="Genomic_DNA"/>
</dbReference>
<proteinExistence type="predicted"/>
<evidence type="ECO:0000313" key="1">
    <source>
        <dbReference type="EMBL" id="MBK3493405.1"/>
    </source>
</evidence>
<accession>A0ABS1H1W3</accession>
<dbReference type="Proteomes" id="UP000618943">
    <property type="component" value="Unassembled WGS sequence"/>
</dbReference>
<comment type="caution">
    <text evidence="1">The sequence shown here is derived from an EMBL/GenBank/DDBJ whole genome shotgun (WGS) entry which is preliminary data.</text>
</comment>
<name>A0ABS1H1W3_9BACL</name>
<organism evidence="1 2">
    <name type="scientific">Viridibacillus soli</name>
    <dbReference type="NCBI Taxonomy" id="2798301"/>
    <lineage>
        <taxon>Bacteria</taxon>
        <taxon>Bacillati</taxon>
        <taxon>Bacillota</taxon>
        <taxon>Bacilli</taxon>
        <taxon>Bacillales</taxon>
        <taxon>Caryophanaceae</taxon>
        <taxon>Viridibacillus</taxon>
    </lineage>
</organism>
<gene>
    <name evidence="1" type="ORF">JFL43_00680</name>
</gene>
<keyword evidence="2" id="KW-1185">Reference proteome</keyword>
<evidence type="ECO:0000313" key="2">
    <source>
        <dbReference type="Proteomes" id="UP000618943"/>
    </source>
</evidence>
<reference evidence="1 2" key="1">
    <citation type="submission" date="2020-12" db="EMBL/GenBank/DDBJ databases">
        <title>YIM B01967 draft genome.</title>
        <authorList>
            <person name="Yan X."/>
        </authorList>
    </citation>
    <scope>NUCLEOTIDE SEQUENCE [LARGE SCALE GENOMIC DNA]</scope>
    <source>
        <strain evidence="1 2">YIM B01967</strain>
    </source>
</reference>
<protein>
    <submittedName>
        <fullName evidence="1">Uncharacterized protein</fullName>
    </submittedName>
</protein>
<sequence>MVIKGTPIYVRMKEIIWLTEAQFIT</sequence>